<feature type="compositionally biased region" description="Polar residues" evidence="4">
    <location>
        <begin position="74"/>
        <end position="88"/>
    </location>
</feature>
<dbReference type="Gene3D" id="3.30.300.30">
    <property type="match status" value="1"/>
</dbReference>
<dbReference type="Proteomes" id="UP001152024">
    <property type="component" value="Unassembled WGS sequence"/>
</dbReference>
<dbReference type="InterPro" id="IPR023213">
    <property type="entry name" value="CAT-like_dom_sf"/>
</dbReference>
<dbReference type="Pfam" id="PF00501">
    <property type="entry name" value="AMP-binding"/>
    <property type="match status" value="1"/>
</dbReference>
<feature type="domain" description="Carrier" evidence="6">
    <location>
        <begin position="1654"/>
        <end position="1715"/>
    </location>
</feature>
<feature type="domain" description="AMP-dependent synthetase/ligase" evidence="5">
    <location>
        <begin position="1128"/>
        <end position="1454"/>
    </location>
</feature>
<dbReference type="InterPro" id="IPR045851">
    <property type="entry name" value="AMP-bd_C_sf"/>
</dbReference>
<feature type="domain" description="Condensation" evidence="7">
    <location>
        <begin position="896"/>
        <end position="1103"/>
    </location>
</feature>
<evidence type="ECO:0000259" key="6">
    <source>
        <dbReference type="Pfam" id="PF00550"/>
    </source>
</evidence>
<comment type="similarity">
    <text evidence="3">Belongs to the NRP synthetase family.</text>
</comment>
<accession>A0ABQ8R146</accession>
<dbReference type="SUPFAM" id="SSF47336">
    <property type="entry name" value="ACP-like"/>
    <property type="match status" value="2"/>
</dbReference>
<dbReference type="InterPro" id="IPR001242">
    <property type="entry name" value="Condensation_dom"/>
</dbReference>
<dbReference type="Pfam" id="PF00550">
    <property type="entry name" value="PP-binding"/>
    <property type="match status" value="1"/>
</dbReference>
<feature type="compositionally biased region" description="Basic and acidic residues" evidence="4">
    <location>
        <begin position="2356"/>
        <end position="2369"/>
    </location>
</feature>
<keyword evidence="1" id="KW-0596">Phosphopantetheine</keyword>
<protein>
    <recommendedName>
        <fullName evidence="10">Non-ribosomal peptide synthetase</fullName>
    </recommendedName>
</protein>
<dbReference type="Gene3D" id="3.40.50.12780">
    <property type="entry name" value="N-terminal domain of ligase-like"/>
    <property type="match status" value="1"/>
</dbReference>
<dbReference type="Gene3D" id="3.30.559.10">
    <property type="entry name" value="Chloramphenicol acetyltransferase-like domain"/>
    <property type="match status" value="3"/>
</dbReference>
<evidence type="ECO:0000256" key="3">
    <source>
        <dbReference type="ARBA" id="ARBA00029454"/>
    </source>
</evidence>
<sequence length="2410" mass="266663">MPDQDHLIQAIASTLSISLEDILLFDSFSDLGGDEYSAEQVCIACKDKGLDVSGKDILDCPTLAELQTRVTPRLSVSSQDTLTSQERNSFSSTSTRGFSFSSGTSDDELIAGAYTQGESESGRAAGDAVESNLSSLQSFPPLVLVPMAGPFDGQTVALIKIGHSPSTPTSTSILSTETTQTQISLLRMECSAQIIIPITEDTRDKRTLQTWVQNMDASTYNEVMKLQIPARRERVVRRRSRLDVKMDELEGFELSPMQKLLFQGYGDDQNGSIGASWTKSVVLNVHGVEPIDIDAAIEAIVSRHDMLRVRFRQTEDQWEQCIFPKSASSYRITHHVDVSEDEIASLINDMHSSINITEGPTFAAMHIHNRLYLAAHHLALDDASWKLVISDLDELLQKGTLLSEASVSFKYWTRKQSRHMDQRLFKPTLPFQVFSANLDFWNLTQGFNTFGNSTRVSFELSAEEALSLEQTSAHVLRTDTSDVFLAALLLSFTQIFPERILPTLWKKENGRDLDDDFNIVETAGWFASLCPIGVEIDSEMDLIHVITLIKDTRRTIPRSGIPFFTAEFATLEGAKENIPLEVVFKTAENLQRQNGLLQPVTPLESNASSEIKRIALFEIEAAENKVDVVYPSTCRYQEKIQSWIACFESHVHDAVIQLRSCEAQLTLSDIPLIQTSYASLTRLSPEQRTSIQTVLPTTPSQQEILIAQAIHPESFYNHVVYEMAALQLPVDVTRLCEAWETIVANTPALRSVFIDAVSREGLFDQAILKKVSPSILFIETEDPDEAVRTLPGLIGDVKHRLAVCYNPTRMVVRLDVSQALCDLSSLHLLVAELTRVFSSQNPTDTSTLQNTFLHQILSIDTAYTLQVWKTGLSSAKPCLFPKLSPQRFSTSFDLTISHSQLSSFCQENGVAAEAVFQLSWALVLRAFVGKESVGFGYQFNGRDESLLCGIDTLVGSFATLLPCFADLPPSHSLRECLSLISEAFTNASKHDNITLSQVQHALGLREKTLFNTCLYYQPPSELDVGDELTPTLVTAGRKTDCDISLTLMFVDEMLRGDLTAYLDESQAGSVMSCFQAALSHILSTPDKIISDTDLLTEEAYTTLIQNWNVSQPQMPACLHEVILQHSFTRPNAPAVCSWDGDITYIQLSTLVQRLKQYLVNQGVGPGVVVPVVLEKNHWAPVIILAVLQAGAAFVPLDCQDPASVKSTIDYLTPHVVLATETAYRDLSTLAINLVIINDTFFTMLAPYVARVGTDATPDHAACIFVTPKKSRSIFFSHASLLSTFIAQSTPFKLSSESRVLQLSAFNVDISLVEILGTLTHGGCVCIPHPHDRAHDVAGAIARMDVTWSYMTSVLARKINPDAVPSLKTLCFRTRRLDEDTYLPWVDDHDVLVAYGAPDICPLGISVTTVTKHGDLSIIPSPITGRFWILNPDNPRKLMPAGAIGELAIDAPLITPHRFALDKPLIAPDPTSPSKPRYLKTGHRVRYLSSGNVQFLSSVRDEVKVCGSNVDVAQVEQVLRRCLGFDCVVDSVTTQDSGPLLAAFLEMGSVFQHGESLHSLSAETKEKTYMAKKMFETALENTNPRDRLPQFAVPSLFIPIKSFPMSTSLKVNRRKLQRIISDFSTHDILHMSHASNPRVTLSQKPLPLTGPEESMREYWADVLNISISAIKGSSTFFSLGGNKHLAAKLVVSCRKDGVSLSLTDLLSEASLTELCRSHKPTKIKTRPAKNLDMSFVKTVISPALHCSSPDVLDFAEASHQQIHALELAMYKTRSDILNIALRFNGPVDTNRLENACKNLSKMHAILNIAFVAKEHKVYQVHCASTSPPFLNISCPTSALDDATQNIVRENQNLAFDMGVCVTKFTFLNGDTQGSLVIRLSKAQIDEESAHLLIHDLASLYDGDAHEPGSSYLDHTRAERSSYQEGLEYWNVQLDNAKMTKVLSSTRPTPPASVSEIRTLKQTVSLGHLSAYGMTPDIALKAAWSIVLSTISSTHDVLFGEVIQHTSPIGPSTNTLPVRVQFPAKHSTPLDLMNCIHLQRQSHSAYSNIGIQDLVTKCTPWRSCTTFSTVVQHYTPNSLDGTSTMNITGATFTYRLIESWTKDFPDLFIRSTPTSTDKITLEIKFSEQRVEHSFVQDCLSLLVAAWETVTHPDTIHQPMIQSSEEISRSERKIPFPSKDVFASPVEMDATQRKEVQESILGIWNKIIVPSSSIPASKLPSMPFYALTQTLLPAHALTAEMNNIFSTNLAVEDILSHPSMNAQLDLISNTIPLKPILEFLPPKQSTLRASLRSFKNRNSMLSLKNTWTRSKQSETIPEDIPSPIPTIVIPEIGSSDTPESISHHLVELDAGPVPGNGPEHLDRRGSELDRRSSGGSSRRTPDEIAFSPVSERRRVSTWGSMFERRGSSPLSRR</sequence>
<dbReference type="Pfam" id="PF00668">
    <property type="entry name" value="Condensation"/>
    <property type="match status" value="3"/>
</dbReference>
<dbReference type="PANTHER" id="PTHR45398">
    <property type="match status" value="1"/>
</dbReference>
<dbReference type="SUPFAM" id="SSF56801">
    <property type="entry name" value="Acetyl-CoA synthetase-like"/>
    <property type="match status" value="1"/>
</dbReference>
<dbReference type="Gene3D" id="1.10.1200.10">
    <property type="entry name" value="ACP-like"/>
    <property type="match status" value="1"/>
</dbReference>
<dbReference type="InterPro" id="IPR009081">
    <property type="entry name" value="PP-bd_ACP"/>
</dbReference>
<proteinExistence type="inferred from homology"/>
<dbReference type="EMBL" id="JAOQBH010000019">
    <property type="protein sequence ID" value="KAJ4122779.1"/>
    <property type="molecule type" value="Genomic_DNA"/>
</dbReference>
<evidence type="ECO:0000313" key="8">
    <source>
        <dbReference type="EMBL" id="KAJ4122779.1"/>
    </source>
</evidence>
<evidence type="ECO:0000259" key="5">
    <source>
        <dbReference type="Pfam" id="PF00501"/>
    </source>
</evidence>
<dbReference type="PANTHER" id="PTHR45398:SF1">
    <property type="entry name" value="ENZYME, PUTATIVE (JCVI)-RELATED"/>
    <property type="match status" value="1"/>
</dbReference>
<dbReference type="InterPro" id="IPR000873">
    <property type="entry name" value="AMP-dep_synth/lig_dom"/>
</dbReference>
<evidence type="ECO:0000313" key="9">
    <source>
        <dbReference type="Proteomes" id="UP001152024"/>
    </source>
</evidence>
<dbReference type="InterPro" id="IPR042099">
    <property type="entry name" value="ANL_N_sf"/>
</dbReference>
<reference evidence="8" key="1">
    <citation type="submission" date="2022-09" db="EMBL/GenBank/DDBJ databases">
        <title>Fusarium specimens isolated from Avocado Roots.</title>
        <authorList>
            <person name="Stajich J."/>
            <person name="Roper C."/>
            <person name="Heimlech-Rivalta G."/>
        </authorList>
    </citation>
    <scope>NUCLEOTIDE SEQUENCE</scope>
    <source>
        <strain evidence="8">CF00095</strain>
    </source>
</reference>
<gene>
    <name evidence="8" type="ORF">NW768_010222</name>
</gene>
<evidence type="ECO:0000256" key="4">
    <source>
        <dbReference type="SAM" id="MobiDB-lite"/>
    </source>
</evidence>
<keyword evidence="9" id="KW-1185">Reference proteome</keyword>
<evidence type="ECO:0000256" key="1">
    <source>
        <dbReference type="ARBA" id="ARBA00022450"/>
    </source>
</evidence>
<dbReference type="SUPFAM" id="SSF52777">
    <property type="entry name" value="CoA-dependent acyltransferases"/>
    <property type="match status" value="6"/>
</dbReference>
<feature type="region of interest" description="Disordered" evidence="4">
    <location>
        <begin position="2345"/>
        <end position="2410"/>
    </location>
</feature>
<evidence type="ECO:0000259" key="7">
    <source>
        <dbReference type="Pfam" id="PF00668"/>
    </source>
</evidence>
<comment type="caution">
    <text evidence="8">The sequence shown here is derived from an EMBL/GenBank/DDBJ whole genome shotgun (WGS) entry which is preliminary data.</text>
</comment>
<feature type="region of interest" description="Disordered" evidence="4">
    <location>
        <begin position="74"/>
        <end position="101"/>
    </location>
</feature>
<feature type="domain" description="Condensation" evidence="7">
    <location>
        <begin position="253"/>
        <end position="655"/>
    </location>
</feature>
<evidence type="ECO:0008006" key="10">
    <source>
        <dbReference type="Google" id="ProtNLM"/>
    </source>
</evidence>
<dbReference type="InterPro" id="IPR036736">
    <property type="entry name" value="ACP-like_sf"/>
</dbReference>
<organism evidence="8 9">
    <name type="scientific">Fusarium equiseti</name>
    <name type="common">Fusarium scirpi</name>
    <dbReference type="NCBI Taxonomy" id="61235"/>
    <lineage>
        <taxon>Eukaryota</taxon>
        <taxon>Fungi</taxon>
        <taxon>Dikarya</taxon>
        <taxon>Ascomycota</taxon>
        <taxon>Pezizomycotina</taxon>
        <taxon>Sordariomycetes</taxon>
        <taxon>Hypocreomycetidae</taxon>
        <taxon>Hypocreales</taxon>
        <taxon>Nectriaceae</taxon>
        <taxon>Fusarium</taxon>
        <taxon>Fusarium incarnatum-equiseti species complex</taxon>
    </lineage>
</organism>
<evidence type="ECO:0000256" key="2">
    <source>
        <dbReference type="ARBA" id="ARBA00022553"/>
    </source>
</evidence>
<feature type="domain" description="Condensation" evidence="7">
    <location>
        <begin position="1753"/>
        <end position="2147"/>
    </location>
</feature>
<name>A0ABQ8R146_FUSEQ</name>
<dbReference type="Gene3D" id="3.30.559.30">
    <property type="entry name" value="Nonribosomal peptide synthetase, condensation domain"/>
    <property type="match status" value="3"/>
</dbReference>
<feature type="compositionally biased region" description="Low complexity" evidence="4">
    <location>
        <begin position="89"/>
        <end position="101"/>
    </location>
</feature>
<keyword evidence="2" id="KW-0597">Phosphoprotein</keyword>